<reference evidence="2" key="1">
    <citation type="journal article" date="2020" name="mSystems">
        <title>Genome- and Community-Level Interaction Insights into Carbon Utilization and Element Cycling Functions of Hydrothermarchaeota in Hydrothermal Sediment.</title>
        <authorList>
            <person name="Zhou Z."/>
            <person name="Liu Y."/>
            <person name="Xu W."/>
            <person name="Pan J."/>
            <person name="Luo Z.H."/>
            <person name="Li M."/>
        </authorList>
    </citation>
    <scope>NUCLEOTIDE SEQUENCE [LARGE SCALE GENOMIC DNA]</scope>
    <source>
        <strain evidence="2">HyVt-570</strain>
    </source>
</reference>
<comment type="caution">
    <text evidence="2">The sequence shown here is derived from an EMBL/GenBank/DDBJ whole genome shotgun (WGS) entry which is preliminary data.</text>
</comment>
<evidence type="ECO:0000256" key="1">
    <source>
        <dbReference type="SAM" id="MobiDB-lite"/>
    </source>
</evidence>
<feature type="compositionally biased region" description="Pro residues" evidence="1">
    <location>
        <begin position="118"/>
        <end position="129"/>
    </location>
</feature>
<dbReference type="AlphaFoldDB" id="A0A7C4Z5X4"/>
<sequence length="136" mass="15116">MKLWLAGLLLLGVAGCRYTFWPLIPPEQAYPERISINGTLEPEGDTARAVLQIRRWPEPDYLELRWYQGDALVGERSIWVEAPQPLELSFPYAEGTLHRLLVVVEGRPVLQLDLGEPSLPPPPAAPNPAPAEGSEN</sequence>
<dbReference type="Proteomes" id="UP000885759">
    <property type="component" value="Unassembled WGS sequence"/>
</dbReference>
<feature type="region of interest" description="Disordered" evidence="1">
    <location>
        <begin position="114"/>
        <end position="136"/>
    </location>
</feature>
<name>A0A7C4Z5X4_9DEIN</name>
<protein>
    <recommendedName>
        <fullName evidence="3">Lipoprotein</fullName>
    </recommendedName>
</protein>
<gene>
    <name evidence="2" type="ORF">ENK37_06035</name>
</gene>
<evidence type="ECO:0000313" key="2">
    <source>
        <dbReference type="EMBL" id="HGY09595.1"/>
    </source>
</evidence>
<dbReference type="PROSITE" id="PS51257">
    <property type="entry name" value="PROKAR_LIPOPROTEIN"/>
    <property type="match status" value="1"/>
</dbReference>
<proteinExistence type="predicted"/>
<dbReference type="EMBL" id="DRPZ01000162">
    <property type="protein sequence ID" value="HGY09595.1"/>
    <property type="molecule type" value="Genomic_DNA"/>
</dbReference>
<evidence type="ECO:0008006" key="3">
    <source>
        <dbReference type="Google" id="ProtNLM"/>
    </source>
</evidence>
<accession>A0A7C4Z5X4</accession>
<organism evidence="2">
    <name type="scientific">Oceanithermus profundus</name>
    <dbReference type="NCBI Taxonomy" id="187137"/>
    <lineage>
        <taxon>Bacteria</taxon>
        <taxon>Thermotogati</taxon>
        <taxon>Deinococcota</taxon>
        <taxon>Deinococci</taxon>
        <taxon>Thermales</taxon>
        <taxon>Thermaceae</taxon>
        <taxon>Oceanithermus</taxon>
    </lineage>
</organism>